<evidence type="ECO:0000313" key="2">
    <source>
        <dbReference type="EMBL" id="BBH18058.1"/>
    </source>
</evidence>
<gene>
    <name evidence="2" type="ORF">Back2_23450</name>
</gene>
<dbReference type="EMBL" id="AP019307">
    <property type="protein sequence ID" value="BBH18058.1"/>
    <property type="molecule type" value="Genomic_DNA"/>
</dbReference>
<evidence type="ECO:0000256" key="1">
    <source>
        <dbReference type="SAM" id="SignalP"/>
    </source>
</evidence>
<name>A0A3G9J365_9ACTN</name>
<reference evidence="2 3" key="1">
    <citation type="submission" date="2018-11" db="EMBL/GenBank/DDBJ databases">
        <title>Complete genome sequence of Nocardioides baekrokdamisoli strain KCTC 39748.</title>
        <authorList>
            <person name="Kang S.W."/>
            <person name="Lee K.C."/>
            <person name="Kim K.K."/>
            <person name="Kim J.S."/>
            <person name="Kim D.S."/>
            <person name="Ko S.H."/>
            <person name="Yang S.H."/>
            <person name="Shin Y.K."/>
            <person name="Lee J.S."/>
        </authorList>
    </citation>
    <scope>NUCLEOTIDE SEQUENCE [LARGE SCALE GENOMIC DNA]</scope>
    <source>
        <strain evidence="2 3">KCTC 39748</strain>
    </source>
</reference>
<dbReference type="KEGG" id="nbe:Back2_23450"/>
<dbReference type="Proteomes" id="UP000271573">
    <property type="component" value="Chromosome"/>
</dbReference>
<proteinExistence type="predicted"/>
<evidence type="ECO:0000313" key="3">
    <source>
        <dbReference type="Proteomes" id="UP000271573"/>
    </source>
</evidence>
<keyword evidence="1" id="KW-0732">Signal</keyword>
<dbReference type="RefSeq" id="WP_125569420.1">
    <property type="nucleotide sequence ID" value="NZ_AP019307.1"/>
</dbReference>
<feature type="chain" id="PRO_5018043353" evidence="1">
    <location>
        <begin position="20"/>
        <end position="406"/>
    </location>
</feature>
<sequence>MIRPLIPLAAFVSSLTAIAATSLPAAPAHADAFTPPRVGWWGGQAVSLCGAADPTSCPRDTSAYTPAVWDAMVAGHGFLDYDVEYHSDFGPAMAGVNQRTDAIPVVREANARNVPINAWITVPLAYGTFANENNAVEIQHAVQDFAAWAQDNSLHFGQAILDLEFPAGYQPIYQAAMAAGNPAGLQSLLQGNFDPSHQCAAAATYAATIMWAHQHGLTLSGTPILFALDDLEHNGSVALQDGLDMAPMPPSGYDTLYLQAYRAFTVDLGSGLVAAYYREMQSHFGAKGQVSLGNTGMNPYTTTGPLVADIRMLAAMGASEIPIFDFDSTIKNWGAAGIAQILDAANHPMSPVELATAEQMSPTGTAARAMFATLDDVATAATPLATLATGHPQRPNAYPGGCTSGR</sequence>
<protein>
    <submittedName>
        <fullName evidence="2">Uncharacterized protein</fullName>
    </submittedName>
</protein>
<organism evidence="2 3">
    <name type="scientific">Nocardioides baekrokdamisoli</name>
    <dbReference type="NCBI Taxonomy" id="1804624"/>
    <lineage>
        <taxon>Bacteria</taxon>
        <taxon>Bacillati</taxon>
        <taxon>Actinomycetota</taxon>
        <taxon>Actinomycetes</taxon>
        <taxon>Propionibacteriales</taxon>
        <taxon>Nocardioidaceae</taxon>
        <taxon>Nocardioides</taxon>
    </lineage>
</organism>
<dbReference type="OrthoDB" id="143774at2"/>
<dbReference type="AlphaFoldDB" id="A0A3G9J365"/>
<accession>A0A3G9J365</accession>
<feature type="signal peptide" evidence="1">
    <location>
        <begin position="1"/>
        <end position="19"/>
    </location>
</feature>
<keyword evidence="3" id="KW-1185">Reference proteome</keyword>